<feature type="coiled-coil region" evidence="11">
    <location>
        <begin position="268"/>
        <end position="295"/>
    </location>
</feature>
<dbReference type="InterPro" id="IPR007694">
    <property type="entry name" value="DNA_helicase_DnaB-like_C"/>
</dbReference>
<evidence type="ECO:0000256" key="1">
    <source>
        <dbReference type="ARBA" id="ARBA00008428"/>
    </source>
</evidence>
<evidence type="ECO:0000256" key="6">
    <source>
        <dbReference type="ARBA" id="ARBA00022840"/>
    </source>
</evidence>
<dbReference type="InterPro" id="IPR036185">
    <property type="entry name" value="DNA_heli_DnaB-like_N_sf"/>
</dbReference>
<keyword evidence="14" id="KW-1185">Reference proteome</keyword>
<dbReference type="EMBL" id="JBHUDE010000004">
    <property type="protein sequence ID" value="MFD1606130.1"/>
    <property type="molecule type" value="Genomic_DNA"/>
</dbReference>
<dbReference type="InterPro" id="IPR007693">
    <property type="entry name" value="DNA_helicase_DnaB-like_N"/>
</dbReference>
<name>A0ABW4HLA5_9BACI</name>
<feature type="domain" description="SF4 helicase" evidence="12">
    <location>
        <begin position="156"/>
        <end position="424"/>
    </location>
</feature>
<protein>
    <recommendedName>
        <fullName evidence="9">DNA 5'-3' helicase</fullName>
        <ecNumber evidence="9">5.6.2.3</ecNumber>
    </recommendedName>
</protein>
<evidence type="ECO:0000256" key="5">
    <source>
        <dbReference type="ARBA" id="ARBA00022806"/>
    </source>
</evidence>
<evidence type="ECO:0000256" key="3">
    <source>
        <dbReference type="ARBA" id="ARBA00022741"/>
    </source>
</evidence>
<reference evidence="14" key="1">
    <citation type="journal article" date="2019" name="Int. J. Syst. Evol. Microbiol.">
        <title>The Global Catalogue of Microorganisms (GCM) 10K type strain sequencing project: providing services to taxonomists for standard genome sequencing and annotation.</title>
        <authorList>
            <consortium name="The Broad Institute Genomics Platform"/>
            <consortium name="The Broad Institute Genome Sequencing Center for Infectious Disease"/>
            <person name="Wu L."/>
            <person name="Ma J."/>
        </authorList>
    </citation>
    <scope>NUCLEOTIDE SEQUENCE [LARGE SCALE GENOMIC DNA]</scope>
    <source>
        <strain evidence="14">CGMCC 1.12376</strain>
    </source>
</reference>
<dbReference type="CDD" id="cd00984">
    <property type="entry name" value="DnaB_C"/>
    <property type="match status" value="1"/>
</dbReference>
<dbReference type="SUPFAM" id="SSF52540">
    <property type="entry name" value="P-loop containing nucleoside triphosphate hydrolases"/>
    <property type="match status" value="1"/>
</dbReference>
<dbReference type="Gene3D" id="3.40.50.300">
    <property type="entry name" value="P-loop containing nucleotide triphosphate hydrolases"/>
    <property type="match status" value="1"/>
</dbReference>
<evidence type="ECO:0000256" key="2">
    <source>
        <dbReference type="ARBA" id="ARBA00022705"/>
    </source>
</evidence>
<accession>A0ABW4HLA5</accession>
<evidence type="ECO:0000256" key="11">
    <source>
        <dbReference type="SAM" id="Coils"/>
    </source>
</evidence>
<keyword evidence="8" id="KW-0413">Isomerase</keyword>
<keyword evidence="7" id="KW-0238">DNA-binding</keyword>
<evidence type="ECO:0000256" key="9">
    <source>
        <dbReference type="ARBA" id="ARBA00044969"/>
    </source>
</evidence>
<keyword evidence="5 13" id="KW-0347">Helicase</keyword>
<organism evidence="13 14">
    <name type="scientific">Oceanobacillus luteolus</name>
    <dbReference type="NCBI Taxonomy" id="1274358"/>
    <lineage>
        <taxon>Bacteria</taxon>
        <taxon>Bacillati</taxon>
        <taxon>Bacillota</taxon>
        <taxon>Bacilli</taxon>
        <taxon>Bacillales</taxon>
        <taxon>Bacillaceae</taxon>
        <taxon>Oceanobacillus</taxon>
    </lineage>
</organism>
<dbReference type="GO" id="GO:0004386">
    <property type="term" value="F:helicase activity"/>
    <property type="evidence" value="ECO:0007669"/>
    <property type="project" value="UniProtKB-KW"/>
</dbReference>
<evidence type="ECO:0000313" key="14">
    <source>
        <dbReference type="Proteomes" id="UP001597221"/>
    </source>
</evidence>
<dbReference type="PROSITE" id="PS51199">
    <property type="entry name" value="SF4_HELICASE"/>
    <property type="match status" value="1"/>
</dbReference>
<proteinExistence type="inferred from homology"/>
<dbReference type="Pfam" id="PF00772">
    <property type="entry name" value="DnaB"/>
    <property type="match status" value="1"/>
</dbReference>
<dbReference type="Pfam" id="PF03796">
    <property type="entry name" value="DnaB_C"/>
    <property type="match status" value="1"/>
</dbReference>
<dbReference type="InterPro" id="IPR027417">
    <property type="entry name" value="P-loop_NTPase"/>
</dbReference>
<dbReference type="Gene3D" id="1.10.860.10">
    <property type="entry name" value="DNAb Helicase, Chain A"/>
    <property type="match status" value="1"/>
</dbReference>
<keyword evidence="4" id="KW-0378">Hydrolase</keyword>
<evidence type="ECO:0000256" key="10">
    <source>
        <dbReference type="ARBA" id="ARBA00048954"/>
    </source>
</evidence>
<comment type="caution">
    <text evidence="13">The sequence shown here is derived from an EMBL/GenBank/DDBJ whole genome shotgun (WGS) entry which is preliminary data.</text>
</comment>
<sequence>MDTYHAETSLLGSILLENELFNELEIDSNYFRYQEHKLIFEAMEEAYREKQVIDMVILTAVLGDKIGAIGGVQYLTQLLESIPSTATFKHYEQILIESYQLHQAKQAVQDFLIEPSLSSLDRLVNDLKDVTALIASETENSTFEELIGISEELMNPNLEKLGHLTGIRSLDELTGGMQRGDLIIIAARPSVGKTAFALNLAAGHCMNGGSTLLFSLEMGRRQLLKRMISAQALVNGGKWRDIHNRFSPEDYQQAMRAIGDLSNWQLEIIDSKRTIAQIRAEIRKHQRDAANQNQLVLIDYLQLITPTTLRKDRRDLEIGEITRELKLLAMELEIPIVLLSQLSRSVETRQDKRPLMSDLRESGNIEQDADVIALLYRDDYYNKDSKKKNVLEVIISKHRNGPTGVVEMEFLREYGRVRELRQREGKLVGI</sequence>
<dbReference type="EC" id="5.6.2.3" evidence="9"/>
<comment type="catalytic activity">
    <reaction evidence="10">
        <text>ATP + H2O = ADP + phosphate + H(+)</text>
        <dbReference type="Rhea" id="RHEA:13065"/>
        <dbReference type="ChEBI" id="CHEBI:15377"/>
        <dbReference type="ChEBI" id="CHEBI:15378"/>
        <dbReference type="ChEBI" id="CHEBI:30616"/>
        <dbReference type="ChEBI" id="CHEBI:43474"/>
        <dbReference type="ChEBI" id="CHEBI:456216"/>
        <dbReference type="EC" id="5.6.2.3"/>
    </reaction>
</comment>
<dbReference type="PANTHER" id="PTHR30153:SF2">
    <property type="entry name" value="REPLICATIVE DNA HELICASE"/>
    <property type="match status" value="1"/>
</dbReference>
<evidence type="ECO:0000256" key="4">
    <source>
        <dbReference type="ARBA" id="ARBA00022801"/>
    </source>
</evidence>
<keyword evidence="3" id="KW-0547">Nucleotide-binding</keyword>
<keyword evidence="11" id="KW-0175">Coiled coil</keyword>
<dbReference type="RefSeq" id="WP_379595508.1">
    <property type="nucleotide sequence ID" value="NZ_JBHUDE010000004.1"/>
</dbReference>
<keyword evidence="2" id="KW-0235">DNA replication</keyword>
<evidence type="ECO:0000256" key="8">
    <source>
        <dbReference type="ARBA" id="ARBA00023235"/>
    </source>
</evidence>
<dbReference type="Proteomes" id="UP001597221">
    <property type="component" value="Unassembled WGS sequence"/>
</dbReference>
<evidence type="ECO:0000313" key="13">
    <source>
        <dbReference type="EMBL" id="MFD1606130.1"/>
    </source>
</evidence>
<dbReference type="InterPro" id="IPR016136">
    <property type="entry name" value="DNA_helicase_N/primase_C"/>
</dbReference>
<comment type="similarity">
    <text evidence="1">Belongs to the helicase family. DnaB subfamily.</text>
</comment>
<evidence type="ECO:0000259" key="12">
    <source>
        <dbReference type="PROSITE" id="PS51199"/>
    </source>
</evidence>
<gene>
    <name evidence="13" type="ORF">ACFSBH_00400</name>
</gene>
<dbReference type="SUPFAM" id="SSF48024">
    <property type="entry name" value="N-terminal domain of DnaB helicase"/>
    <property type="match status" value="1"/>
</dbReference>
<dbReference type="PANTHER" id="PTHR30153">
    <property type="entry name" value="REPLICATIVE DNA HELICASE DNAB"/>
    <property type="match status" value="1"/>
</dbReference>
<keyword evidence="6" id="KW-0067">ATP-binding</keyword>
<evidence type="ECO:0000256" key="7">
    <source>
        <dbReference type="ARBA" id="ARBA00023125"/>
    </source>
</evidence>